<evidence type="ECO:0000256" key="5">
    <source>
        <dbReference type="ARBA" id="ARBA00023004"/>
    </source>
</evidence>
<dbReference type="InterPro" id="IPR013785">
    <property type="entry name" value="Aldolase_TIM"/>
</dbReference>
<evidence type="ECO:0000256" key="4">
    <source>
        <dbReference type="ARBA" id="ARBA00022723"/>
    </source>
</evidence>
<dbReference type="InterPro" id="IPR007197">
    <property type="entry name" value="rSAM"/>
</dbReference>
<name>A0A7D3XKK6_9BACT</name>
<dbReference type="InterPro" id="IPR000385">
    <property type="entry name" value="MoaA_NifB_PqqE_Fe-S-bd_CS"/>
</dbReference>
<sequence>MLLVKKQGYFSDIDTKTKFSGRIDEDFVKYQLANLKQLTFEVTDKCNLNCTYCAYGHLYGDYDQRKSSFLSFYDAKKIIDFLVPYFNSELNKSSSSTFYISFYGGEPLLGFNFIKQVVSYVSKLRINRTIKFSMTTNALLLEKYIDYLVEQDFNPN</sequence>
<evidence type="ECO:0000313" key="9">
    <source>
        <dbReference type="Proteomes" id="UP000500961"/>
    </source>
</evidence>
<dbReference type="GO" id="GO:0016491">
    <property type="term" value="F:oxidoreductase activity"/>
    <property type="evidence" value="ECO:0007669"/>
    <property type="project" value="InterPro"/>
</dbReference>
<dbReference type="PROSITE" id="PS51918">
    <property type="entry name" value="RADICAL_SAM"/>
    <property type="match status" value="1"/>
</dbReference>
<dbReference type="EMBL" id="CP041345">
    <property type="protein sequence ID" value="QKG79910.1"/>
    <property type="molecule type" value="Genomic_DNA"/>
</dbReference>
<feature type="domain" description="Radical SAM core" evidence="7">
    <location>
        <begin position="32"/>
        <end position="156"/>
    </location>
</feature>
<dbReference type="PANTHER" id="PTHR43273:SF8">
    <property type="entry name" value="RADICAL SAM DOMAIN PROTEIN"/>
    <property type="match status" value="1"/>
</dbReference>
<dbReference type="SFLD" id="SFLDS00029">
    <property type="entry name" value="Radical_SAM"/>
    <property type="match status" value="1"/>
</dbReference>
<evidence type="ECO:0000256" key="1">
    <source>
        <dbReference type="ARBA" id="ARBA00001966"/>
    </source>
</evidence>
<evidence type="ECO:0000259" key="7">
    <source>
        <dbReference type="PROSITE" id="PS51918"/>
    </source>
</evidence>
<keyword evidence="2" id="KW-0004">4Fe-4S</keyword>
<dbReference type="Pfam" id="PF04055">
    <property type="entry name" value="Radical_SAM"/>
    <property type="match status" value="1"/>
</dbReference>
<proteinExistence type="predicted"/>
<dbReference type="InterPro" id="IPR058240">
    <property type="entry name" value="rSAM_sf"/>
</dbReference>
<dbReference type="InterPro" id="IPR023867">
    <property type="entry name" value="Sulphatase_maturase_rSAM"/>
</dbReference>
<dbReference type="Gene3D" id="3.20.20.70">
    <property type="entry name" value="Aldolase class I"/>
    <property type="match status" value="1"/>
</dbReference>
<keyword evidence="5" id="KW-0408">Iron</keyword>
<dbReference type="GO" id="GO:0046872">
    <property type="term" value="F:metal ion binding"/>
    <property type="evidence" value="ECO:0007669"/>
    <property type="project" value="UniProtKB-KW"/>
</dbReference>
<dbReference type="KEGG" id="ttz:FHG85_06420"/>
<keyword evidence="9" id="KW-1185">Reference proteome</keyword>
<keyword evidence="4" id="KW-0479">Metal-binding</keyword>
<protein>
    <submittedName>
        <fullName evidence="8">Radical SAM protein</fullName>
    </submittedName>
</protein>
<dbReference type="AlphaFoldDB" id="A0A7D3XKK6"/>
<dbReference type="Proteomes" id="UP000500961">
    <property type="component" value="Chromosome"/>
</dbReference>
<evidence type="ECO:0000256" key="3">
    <source>
        <dbReference type="ARBA" id="ARBA00022691"/>
    </source>
</evidence>
<dbReference type="PROSITE" id="PS01305">
    <property type="entry name" value="MOAA_NIFB_PQQE"/>
    <property type="match status" value="1"/>
</dbReference>
<evidence type="ECO:0000256" key="2">
    <source>
        <dbReference type="ARBA" id="ARBA00022485"/>
    </source>
</evidence>
<keyword evidence="6" id="KW-0411">Iron-sulfur</keyword>
<reference evidence="8 9" key="1">
    <citation type="submission" date="2019-07" db="EMBL/GenBank/DDBJ databases">
        <title>Thalassofilum flectens gen. nov., sp. nov., a novel moderate thermophilic anaerobe from a shallow sea hot spring in Kunashir Island (Russia), representing a new family in the order Bacteroidales, and proposal of Thalassofilacea fam. nov.</title>
        <authorList>
            <person name="Kochetkova T.V."/>
            <person name="Podosokorskaya O.A."/>
            <person name="Novikov A."/>
            <person name="Elcheninov A.G."/>
            <person name="Toshchakov S.V."/>
            <person name="Kublanov I.V."/>
        </authorList>
    </citation>
    <scope>NUCLEOTIDE SEQUENCE [LARGE SCALE GENOMIC DNA]</scope>
    <source>
        <strain evidence="8 9">38-H</strain>
    </source>
</reference>
<dbReference type="PANTHER" id="PTHR43273">
    <property type="entry name" value="ANAEROBIC SULFATASE-MATURATING ENZYME HOMOLOG ASLB-RELATED"/>
    <property type="match status" value="1"/>
</dbReference>
<keyword evidence="3" id="KW-0949">S-adenosyl-L-methionine</keyword>
<gene>
    <name evidence="8" type="ORF">FHG85_06420</name>
</gene>
<accession>A0A7D3XKK6</accession>
<dbReference type="SFLD" id="SFLDG01067">
    <property type="entry name" value="SPASM/twitch_domain_containing"/>
    <property type="match status" value="1"/>
</dbReference>
<organism evidence="8 9">
    <name type="scientific">Tenuifilum thalassicum</name>
    <dbReference type="NCBI Taxonomy" id="2590900"/>
    <lineage>
        <taxon>Bacteria</taxon>
        <taxon>Pseudomonadati</taxon>
        <taxon>Bacteroidota</taxon>
        <taxon>Bacteroidia</taxon>
        <taxon>Bacteroidales</taxon>
        <taxon>Tenuifilaceae</taxon>
        <taxon>Tenuifilum</taxon>
    </lineage>
</organism>
<dbReference type="SUPFAM" id="SSF102114">
    <property type="entry name" value="Radical SAM enzymes"/>
    <property type="match status" value="1"/>
</dbReference>
<dbReference type="GO" id="GO:0051539">
    <property type="term" value="F:4 iron, 4 sulfur cluster binding"/>
    <property type="evidence" value="ECO:0007669"/>
    <property type="project" value="UniProtKB-KW"/>
</dbReference>
<comment type="cofactor">
    <cofactor evidence="1">
        <name>[4Fe-4S] cluster</name>
        <dbReference type="ChEBI" id="CHEBI:49883"/>
    </cofactor>
</comment>
<evidence type="ECO:0000256" key="6">
    <source>
        <dbReference type="ARBA" id="ARBA00023014"/>
    </source>
</evidence>
<evidence type="ECO:0000313" key="8">
    <source>
        <dbReference type="EMBL" id="QKG79910.1"/>
    </source>
</evidence>